<dbReference type="InterPro" id="IPR002921">
    <property type="entry name" value="Fungal_lipase-type"/>
</dbReference>
<reference evidence="2 3" key="1">
    <citation type="submission" date="2024-08" db="EMBL/GenBank/DDBJ databases">
        <title>Gnathostoma spinigerum genome.</title>
        <authorList>
            <person name="Gonzalez-Bertolin B."/>
            <person name="Monzon S."/>
            <person name="Zaballos A."/>
            <person name="Jimenez P."/>
            <person name="Dekumyoy P."/>
            <person name="Varona S."/>
            <person name="Cuesta I."/>
            <person name="Sumanam S."/>
            <person name="Adisakwattana P."/>
            <person name="Gasser R.B."/>
            <person name="Hernandez-Gonzalez A."/>
            <person name="Young N.D."/>
            <person name="Perteguer M.J."/>
        </authorList>
    </citation>
    <scope>NUCLEOTIDE SEQUENCE [LARGE SCALE GENOMIC DNA]</scope>
    <source>
        <strain evidence="2">AL3</strain>
        <tissue evidence="2">Liver</tissue>
    </source>
</reference>
<dbReference type="EMBL" id="JBGFUD010005315">
    <property type="protein sequence ID" value="MFH4980271.1"/>
    <property type="molecule type" value="Genomic_DNA"/>
</dbReference>
<comment type="caution">
    <text evidence="2">The sequence shown here is derived from an EMBL/GenBank/DDBJ whole genome shotgun (WGS) entry which is preliminary data.</text>
</comment>
<name>A0ABD6EKI5_9BILA</name>
<dbReference type="AlphaFoldDB" id="A0ABD6EKI5"/>
<keyword evidence="3" id="KW-1185">Reference proteome</keyword>
<feature type="domain" description="Fungal lipase-type" evidence="1">
    <location>
        <begin position="15"/>
        <end position="92"/>
    </location>
</feature>
<dbReference type="Proteomes" id="UP001608902">
    <property type="component" value="Unassembled WGS sequence"/>
</dbReference>
<dbReference type="Pfam" id="PF01764">
    <property type="entry name" value="Lipase_3"/>
    <property type="match status" value="1"/>
</dbReference>
<accession>A0ABD6EKI5</accession>
<dbReference type="CDD" id="cd00519">
    <property type="entry name" value="Lipase_3"/>
    <property type="match status" value="1"/>
</dbReference>
<dbReference type="SUPFAM" id="SSF53474">
    <property type="entry name" value="alpha/beta-Hydrolases"/>
    <property type="match status" value="1"/>
</dbReference>
<organism evidence="2 3">
    <name type="scientific">Gnathostoma spinigerum</name>
    <dbReference type="NCBI Taxonomy" id="75299"/>
    <lineage>
        <taxon>Eukaryota</taxon>
        <taxon>Metazoa</taxon>
        <taxon>Ecdysozoa</taxon>
        <taxon>Nematoda</taxon>
        <taxon>Chromadorea</taxon>
        <taxon>Rhabditida</taxon>
        <taxon>Spirurina</taxon>
        <taxon>Gnathostomatomorpha</taxon>
        <taxon>Gnathostomatoidea</taxon>
        <taxon>Gnathostomatidae</taxon>
        <taxon>Gnathostoma</taxon>
    </lineage>
</organism>
<evidence type="ECO:0000313" key="3">
    <source>
        <dbReference type="Proteomes" id="UP001608902"/>
    </source>
</evidence>
<sequence length="209" mass="23405">MWPSIEPILRDPLFSEYAVTVTGHSLGGALASLAALKIALDKLRPSHQIKMISFGQPRVGDYQLAVSHNKLVPNSFRVVHRKDIVPHVPPCDKNDSHSIDDSKACDISSTDIAYHHLTEVWYPEDMVGGGQYIVCNGHPLGEDMKCSDKLIFKLSGRKEYVYDHRHYFGHRLPVYGKNGCREVAGVLPRLYGGSKTLNILLLIRYLLAK</sequence>
<dbReference type="InterPro" id="IPR029058">
    <property type="entry name" value="AB_hydrolase_fold"/>
</dbReference>
<dbReference type="PANTHER" id="PTHR45908">
    <property type="entry name" value="PROTEIN CBG11750-RELATED"/>
    <property type="match status" value="1"/>
</dbReference>
<proteinExistence type="predicted"/>
<dbReference type="PANTHER" id="PTHR45908:SF6">
    <property type="entry name" value="FUNGAL LIPASE-LIKE DOMAIN-CONTAINING PROTEIN"/>
    <property type="match status" value="1"/>
</dbReference>
<gene>
    <name evidence="2" type="ORF">AB6A40_006980</name>
</gene>
<evidence type="ECO:0000259" key="1">
    <source>
        <dbReference type="Pfam" id="PF01764"/>
    </source>
</evidence>
<evidence type="ECO:0000313" key="2">
    <source>
        <dbReference type="EMBL" id="MFH4980271.1"/>
    </source>
</evidence>
<protein>
    <recommendedName>
        <fullName evidence="1">Fungal lipase-type domain-containing protein</fullName>
    </recommendedName>
</protein>
<dbReference type="Gene3D" id="3.40.50.1820">
    <property type="entry name" value="alpha/beta hydrolase"/>
    <property type="match status" value="1"/>
</dbReference>